<sequence>MKDYKNHATTKFLMLFTLAIYGFLPPVLTTYFCEYFNLNPFSIIKFWHFNPFAADRGIPTYQTFLYLLALWWVLNLALWLALWAGFRGYARWIGPRR</sequence>
<keyword evidence="3" id="KW-1185">Reference proteome</keyword>
<feature type="transmembrane region" description="Helical" evidence="1">
    <location>
        <begin position="12"/>
        <end position="32"/>
    </location>
</feature>
<evidence type="ECO:0000313" key="2">
    <source>
        <dbReference type="EMBL" id="SNW02435.1"/>
    </source>
</evidence>
<keyword evidence="1" id="KW-1133">Transmembrane helix</keyword>
<keyword evidence="1" id="KW-0472">Membrane</keyword>
<proteinExistence type="predicted"/>
<dbReference type="EMBL" id="LT906479">
    <property type="protein sequence ID" value="SNW02435.1"/>
    <property type="molecule type" value="Genomic_DNA"/>
</dbReference>
<dbReference type="OrthoDB" id="6497551at2"/>
<name>A0A240C3F4_SERFI</name>
<dbReference type="AlphaFoldDB" id="A0A240C3F4"/>
<gene>
    <name evidence="2" type="ORF">SAMEA4384070_02784</name>
</gene>
<evidence type="ECO:0000256" key="1">
    <source>
        <dbReference type="SAM" id="Phobius"/>
    </source>
</evidence>
<dbReference type="Proteomes" id="UP000215134">
    <property type="component" value="Chromosome 1"/>
</dbReference>
<organism evidence="2 3">
    <name type="scientific">Serratia ficaria</name>
    <dbReference type="NCBI Taxonomy" id="61651"/>
    <lineage>
        <taxon>Bacteria</taxon>
        <taxon>Pseudomonadati</taxon>
        <taxon>Pseudomonadota</taxon>
        <taxon>Gammaproteobacteria</taxon>
        <taxon>Enterobacterales</taxon>
        <taxon>Yersiniaceae</taxon>
        <taxon>Serratia</taxon>
    </lineage>
</organism>
<feature type="transmembrane region" description="Helical" evidence="1">
    <location>
        <begin position="64"/>
        <end position="86"/>
    </location>
</feature>
<dbReference type="KEGG" id="sfj:SAMEA4384070_2784"/>
<dbReference type="RefSeq" id="WP_095097846.1">
    <property type="nucleotide sequence ID" value="NZ_CAMIQD010000001.1"/>
</dbReference>
<keyword evidence="1" id="KW-0812">Transmembrane</keyword>
<reference evidence="2 3" key="1">
    <citation type="submission" date="2017-06" db="EMBL/GenBank/DDBJ databases">
        <authorList>
            <consortium name="Pathogen Informatics"/>
        </authorList>
    </citation>
    <scope>NUCLEOTIDE SEQUENCE [LARGE SCALE GENOMIC DNA]</scope>
    <source>
        <strain evidence="2 3">NCTC12148</strain>
    </source>
</reference>
<dbReference type="GeneID" id="75027931"/>
<protein>
    <submittedName>
        <fullName evidence="2">Uncharacterized protein</fullName>
    </submittedName>
</protein>
<evidence type="ECO:0000313" key="3">
    <source>
        <dbReference type="Proteomes" id="UP000215134"/>
    </source>
</evidence>
<accession>A0A240C3F4</accession>